<evidence type="ECO:0000259" key="1">
    <source>
        <dbReference type="Pfam" id="PF13966"/>
    </source>
</evidence>
<comment type="caution">
    <text evidence="2">The sequence shown here is derived from an EMBL/GenBank/DDBJ whole genome shotgun (WGS) entry which is preliminary data.</text>
</comment>
<accession>A0ABD1V9S1</accession>
<organism evidence="2 3">
    <name type="scientific">Abeliophyllum distichum</name>
    <dbReference type="NCBI Taxonomy" id="126358"/>
    <lineage>
        <taxon>Eukaryota</taxon>
        <taxon>Viridiplantae</taxon>
        <taxon>Streptophyta</taxon>
        <taxon>Embryophyta</taxon>
        <taxon>Tracheophyta</taxon>
        <taxon>Spermatophyta</taxon>
        <taxon>Magnoliopsida</taxon>
        <taxon>eudicotyledons</taxon>
        <taxon>Gunneridae</taxon>
        <taxon>Pentapetalae</taxon>
        <taxon>asterids</taxon>
        <taxon>lamiids</taxon>
        <taxon>Lamiales</taxon>
        <taxon>Oleaceae</taxon>
        <taxon>Forsythieae</taxon>
        <taxon>Abeliophyllum</taxon>
    </lineage>
</organism>
<sequence length="275" mass="31886">MQPPKTVLKKLKSTFARFLWDSKDQAHRMHWRRWKDICLPTNEGGLGFRRLEDVEHPSHSGPHTTFCFCILEEAEGGGTHSGAPTLRGSWVREHTSVQVVEFFDDTGWDIDRLLLVLPHYMVVQVESLPLRLLIDLCGRTPRMVGFLPSSAWQLVCTGSTFHAYCHMIWWPIIPQTISFFCWRLWQGFMPMDVIIQKKIRAHMASRCQCCSEIETIQHVFIDSPVAHQVWQYFSASFGIPLKVGEMLQHRFKTWRFSGQFVNGGHIRIIIPLLVL</sequence>
<reference evidence="3" key="1">
    <citation type="submission" date="2024-07" db="EMBL/GenBank/DDBJ databases">
        <title>Two chromosome-level genome assemblies of Korean endemic species Abeliophyllum distichum and Forsythia ovata (Oleaceae).</title>
        <authorList>
            <person name="Jang H."/>
        </authorList>
    </citation>
    <scope>NUCLEOTIDE SEQUENCE [LARGE SCALE GENOMIC DNA]</scope>
</reference>
<dbReference type="Proteomes" id="UP001604336">
    <property type="component" value="Unassembled WGS sequence"/>
</dbReference>
<gene>
    <name evidence="2" type="ORF">Adt_07297</name>
</gene>
<dbReference type="PANTHER" id="PTHR33116:SF78">
    <property type="entry name" value="OS12G0587133 PROTEIN"/>
    <property type="match status" value="1"/>
</dbReference>
<dbReference type="Pfam" id="PF13966">
    <property type="entry name" value="zf-RVT"/>
    <property type="match status" value="1"/>
</dbReference>
<dbReference type="EMBL" id="JBFOLK010000002">
    <property type="protein sequence ID" value="KAL2533946.1"/>
    <property type="molecule type" value="Genomic_DNA"/>
</dbReference>
<feature type="domain" description="Reverse transcriptase zinc-binding" evidence="1">
    <location>
        <begin position="149"/>
        <end position="230"/>
    </location>
</feature>
<protein>
    <submittedName>
        <fullName evidence="2">Retrotransposon</fullName>
    </submittedName>
</protein>
<dbReference type="AlphaFoldDB" id="A0ABD1V9S1"/>
<evidence type="ECO:0000313" key="2">
    <source>
        <dbReference type="EMBL" id="KAL2533946.1"/>
    </source>
</evidence>
<keyword evidence="3" id="KW-1185">Reference proteome</keyword>
<dbReference type="InterPro" id="IPR026960">
    <property type="entry name" value="RVT-Znf"/>
</dbReference>
<name>A0ABD1V9S1_9LAMI</name>
<proteinExistence type="predicted"/>
<dbReference type="PANTHER" id="PTHR33116">
    <property type="entry name" value="REVERSE TRANSCRIPTASE ZINC-BINDING DOMAIN-CONTAINING PROTEIN-RELATED-RELATED"/>
    <property type="match status" value="1"/>
</dbReference>
<evidence type="ECO:0000313" key="3">
    <source>
        <dbReference type="Proteomes" id="UP001604336"/>
    </source>
</evidence>